<dbReference type="HAMAP" id="MF_02066">
    <property type="entry name" value="CpoB"/>
    <property type="match status" value="1"/>
</dbReference>
<name>A0ABU1D7D2_9BURK</name>
<keyword evidence="1" id="KW-0175">Coiled coil</keyword>
<dbReference type="InterPro" id="IPR019734">
    <property type="entry name" value="TPR_rpt"/>
</dbReference>
<dbReference type="Gene3D" id="1.25.40.10">
    <property type="entry name" value="Tetratricopeptide repeat domain"/>
    <property type="match status" value="1"/>
</dbReference>
<evidence type="ECO:0000313" key="2">
    <source>
        <dbReference type="EMBL" id="MDR4126335.1"/>
    </source>
</evidence>
<proteinExistence type="inferred from homology"/>
<keyword evidence="1" id="KW-0732">Signal</keyword>
<dbReference type="InterPro" id="IPR034706">
    <property type="entry name" value="CpoB"/>
</dbReference>
<feature type="signal peptide" evidence="1">
    <location>
        <begin position="1"/>
        <end position="28"/>
    </location>
</feature>
<comment type="similarity">
    <text evidence="1">Belongs to the CpoB family.</text>
</comment>
<organism evidence="2 3">
    <name type="scientific">Yanghanlia caeni</name>
    <dbReference type="NCBI Taxonomy" id="3064283"/>
    <lineage>
        <taxon>Bacteria</taxon>
        <taxon>Pseudomonadati</taxon>
        <taxon>Pseudomonadota</taxon>
        <taxon>Betaproteobacteria</taxon>
        <taxon>Burkholderiales</taxon>
        <taxon>Alcaligenaceae</taxon>
        <taxon>Yanghanlia</taxon>
    </lineage>
</organism>
<accession>A0ABU1D7D2</accession>
<dbReference type="Pfam" id="PF13432">
    <property type="entry name" value="TPR_16"/>
    <property type="match status" value="1"/>
</dbReference>
<comment type="caution">
    <text evidence="2">The sequence shown here is derived from an EMBL/GenBank/DDBJ whole genome shotgun (WGS) entry which is preliminary data.</text>
</comment>
<dbReference type="NCBIfam" id="TIGR02795">
    <property type="entry name" value="tol_pal_ybgF"/>
    <property type="match status" value="1"/>
</dbReference>
<dbReference type="EMBL" id="JAUZQE010000022">
    <property type="protein sequence ID" value="MDR4126335.1"/>
    <property type="molecule type" value="Genomic_DNA"/>
</dbReference>
<dbReference type="InterPro" id="IPR014162">
    <property type="entry name" value="CpoB_C"/>
</dbReference>
<dbReference type="Proteomes" id="UP001232156">
    <property type="component" value="Unassembled WGS sequence"/>
</dbReference>
<gene>
    <name evidence="2" type="primary">ybgF</name>
    <name evidence="1" type="synonym">cpoB</name>
    <name evidence="2" type="ORF">Q8947_10120</name>
</gene>
<keyword evidence="1" id="KW-0132">Cell division</keyword>
<protein>
    <recommendedName>
        <fullName evidence="1">Cell division coordinator CpoB</fullName>
    </recommendedName>
</protein>
<keyword evidence="1" id="KW-0574">Periplasm</keyword>
<dbReference type="InterPro" id="IPR011990">
    <property type="entry name" value="TPR-like_helical_dom_sf"/>
</dbReference>
<keyword evidence="1" id="KW-0131">Cell cycle</keyword>
<feature type="coiled-coil region" evidence="1">
    <location>
        <begin position="49"/>
        <end position="83"/>
    </location>
</feature>
<evidence type="ECO:0000313" key="3">
    <source>
        <dbReference type="Proteomes" id="UP001232156"/>
    </source>
</evidence>
<dbReference type="SUPFAM" id="SSF48452">
    <property type="entry name" value="TPR-like"/>
    <property type="match status" value="1"/>
</dbReference>
<comment type="function">
    <text evidence="1">Mediates coordination of peptidoglycan synthesis and outer membrane constriction during cell division.</text>
</comment>
<feature type="chain" id="PRO_5044939100" description="Cell division coordinator CpoB" evidence="1">
    <location>
        <begin position="29"/>
        <end position="227"/>
    </location>
</feature>
<keyword evidence="3" id="KW-1185">Reference proteome</keyword>
<reference evidence="2 3" key="1">
    <citation type="submission" date="2023-08" db="EMBL/GenBank/DDBJ databases">
        <title>Alcaligenaceae gen. nov., a novel taxon isolated from the sludge of Yixing Pesticide Factory.</title>
        <authorList>
            <person name="Ruan L."/>
        </authorList>
    </citation>
    <scope>NUCLEOTIDE SEQUENCE [LARGE SCALE GENOMIC DNA]</scope>
    <source>
        <strain evidence="2 3">LG-2</strain>
    </source>
</reference>
<sequence precursor="true">MRFYLSPLRSAVICTAMLAAISSAPAHAFADDQARRAILDLREQLNTLVEQSRQIRVQQADQLETLQQEVARLRGEVERLSHLAQRNQPAEEHGATSSIQVADPAEQGAFDLAMQRFRAGQYQEAATELTGFIQSYPQSALVHEARFYRGSSLYAIKDFKGSIAGLQAMINAAPQDPRAPDALLIIAASQVELNDLAGARTTLQRILKEYPATRAAETAKSRLQLLQ</sequence>
<dbReference type="Pfam" id="PF13174">
    <property type="entry name" value="TPR_6"/>
    <property type="match status" value="1"/>
</dbReference>
<evidence type="ECO:0000256" key="1">
    <source>
        <dbReference type="HAMAP-Rule" id="MF_02066"/>
    </source>
</evidence>
<dbReference type="RefSeq" id="WP_347287192.1">
    <property type="nucleotide sequence ID" value="NZ_JAUZQE010000022.1"/>
</dbReference>
<comment type="subcellular location">
    <subcellularLocation>
        <location evidence="1">Periplasm</location>
    </subcellularLocation>
</comment>